<keyword evidence="4" id="KW-0418">Kinase</keyword>
<dbReference type="GO" id="GO:0005886">
    <property type="term" value="C:plasma membrane"/>
    <property type="evidence" value="ECO:0007669"/>
    <property type="project" value="TreeGrafter"/>
</dbReference>
<dbReference type="GO" id="GO:0005524">
    <property type="term" value="F:ATP binding"/>
    <property type="evidence" value="ECO:0007669"/>
    <property type="project" value="UniProtKB-KW"/>
</dbReference>
<evidence type="ECO:0000256" key="2">
    <source>
        <dbReference type="ARBA" id="ARBA00022679"/>
    </source>
</evidence>
<keyword evidence="2" id="KW-0808">Transferase</keyword>
<dbReference type="PANTHER" id="PTHR27002:SF372">
    <property type="entry name" value="OS04G0197200 PROTEIN"/>
    <property type="match status" value="1"/>
</dbReference>
<evidence type="ECO:0000313" key="7">
    <source>
        <dbReference type="EMBL" id="OEL38509.1"/>
    </source>
</evidence>
<evidence type="ECO:0000256" key="1">
    <source>
        <dbReference type="ARBA" id="ARBA00022527"/>
    </source>
</evidence>
<dbReference type="OrthoDB" id="4062651at2759"/>
<keyword evidence="1" id="KW-0723">Serine/threonine-protein kinase</keyword>
<evidence type="ECO:0000256" key="5">
    <source>
        <dbReference type="ARBA" id="ARBA00022840"/>
    </source>
</evidence>
<evidence type="ECO:0000256" key="6">
    <source>
        <dbReference type="SAM" id="MobiDB-lite"/>
    </source>
</evidence>
<keyword evidence="5" id="KW-0067">ATP-binding</keyword>
<proteinExistence type="predicted"/>
<accession>A0A1E5WM99</accession>
<organism evidence="7 8">
    <name type="scientific">Dichanthelium oligosanthes</name>
    <dbReference type="NCBI Taxonomy" id="888268"/>
    <lineage>
        <taxon>Eukaryota</taxon>
        <taxon>Viridiplantae</taxon>
        <taxon>Streptophyta</taxon>
        <taxon>Embryophyta</taxon>
        <taxon>Tracheophyta</taxon>
        <taxon>Spermatophyta</taxon>
        <taxon>Magnoliopsida</taxon>
        <taxon>Liliopsida</taxon>
        <taxon>Poales</taxon>
        <taxon>Poaceae</taxon>
        <taxon>PACMAD clade</taxon>
        <taxon>Panicoideae</taxon>
        <taxon>Panicodae</taxon>
        <taxon>Paniceae</taxon>
        <taxon>Dichantheliinae</taxon>
        <taxon>Dichanthelium</taxon>
    </lineage>
</organism>
<feature type="region of interest" description="Disordered" evidence="6">
    <location>
        <begin position="98"/>
        <end position="117"/>
    </location>
</feature>
<name>A0A1E5WM99_9POAL</name>
<keyword evidence="3" id="KW-0547">Nucleotide-binding</keyword>
<dbReference type="SUPFAM" id="SSF56112">
    <property type="entry name" value="Protein kinase-like (PK-like)"/>
    <property type="match status" value="1"/>
</dbReference>
<dbReference type="EMBL" id="LWDX02001497">
    <property type="protein sequence ID" value="OEL38509.1"/>
    <property type="molecule type" value="Genomic_DNA"/>
</dbReference>
<dbReference type="Gene3D" id="1.10.510.10">
    <property type="entry name" value="Transferase(Phosphotransferase) domain 1"/>
    <property type="match status" value="1"/>
</dbReference>
<dbReference type="PANTHER" id="PTHR27002">
    <property type="entry name" value="RECEPTOR-LIKE SERINE/THREONINE-PROTEIN KINASE SD1-8"/>
    <property type="match status" value="1"/>
</dbReference>
<dbReference type="AlphaFoldDB" id="A0A1E5WM99"/>
<dbReference type="Proteomes" id="UP000095767">
    <property type="component" value="Unassembled WGS sequence"/>
</dbReference>
<evidence type="ECO:0000256" key="3">
    <source>
        <dbReference type="ARBA" id="ARBA00022741"/>
    </source>
</evidence>
<feature type="compositionally biased region" description="Polar residues" evidence="6">
    <location>
        <begin position="132"/>
        <end position="162"/>
    </location>
</feature>
<feature type="region of interest" description="Disordered" evidence="6">
    <location>
        <begin position="122"/>
        <end position="162"/>
    </location>
</feature>
<dbReference type="GO" id="GO:0004674">
    <property type="term" value="F:protein serine/threonine kinase activity"/>
    <property type="evidence" value="ECO:0007669"/>
    <property type="project" value="UniProtKB-KW"/>
</dbReference>
<feature type="non-terminal residue" evidence="7">
    <location>
        <position position="1"/>
    </location>
</feature>
<dbReference type="InterPro" id="IPR011009">
    <property type="entry name" value="Kinase-like_dom_sf"/>
</dbReference>
<sequence length="162" mass="17230">LGHVSTKSDMFSFGVIILEMVTGRRSNSMHGGFIGLDCVQVWGKWRVGSATDVVDMSLGARGQYPESEVLINCIEVGLLCVQENPDDRPDASTVVLTLSSPTSTADEDRRAPSRPAFFFGSDHSAAGGHAPLSSNASLIGRGQTSTASVSKNEVTISEFQPR</sequence>
<comment type="caution">
    <text evidence="7">The sequence shown here is derived from an EMBL/GenBank/DDBJ whole genome shotgun (WGS) entry which is preliminary data.</text>
</comment>
<dbReference type="STRING" id="888268.A0A1E5WM99"/>
<evidence type="ECO:0000313" key="8">
    <source>
        <dbReference type="Proteomes" id="UP000095767"/>
    </source>
</evidence>
<evidence type="ECO:0008006" key="9">
    <source>
        <dbReference type="Google" id="ProtNLM"/>
    </source>
</evidence>
<evidence type="ECO:0000256" key="4">
    <source>
        <dbReference type="ARBA" id="ARBA00022777"/>
    </source>
</evidence>
<protein>
    <recommendedName>
        <fullName evidence="9">Protein kinase domain-containing protein</fullName>
    </recommendedName>
</protein>
<reference evidence="7 8" key="1">
    <citation type="submission" date="2016-09" db="EMBL/GenBank/DDBJ databases">
        <title>The draft genome of Dichanthelium oligosanthes: A C3 panicoid grass species.</title>
        <authorList>
            <person name="Studer A.J."/>
            <person name="Schnable J.C."/>
            <person name="Brutnell T.P."/>
        </authorList>
    </citation>
    <scope>NUCLEOTIDE SEQUENCE [LARGE SCALE GENOMIC DNA]</scope>
    <source>
        <strain evidence="8">cv. Kellogg 1175</strain>
        <tissue evidence="7">Leaf</tissue>
    </source>
</reference>
<gene>
    <name evidence="7" type="ORF">BAE44_0000472</name>
</gene>
<keyword evidence="8" id="KW-1185">Reference proteome</keyword>